<keyword evidence="3" id="KW-0813">Transport</keyword>
<dbReference type="PANTHER" id="PTHR43297:SF2">
    <property type="entry name" value="DIPEPTIDE TRANSPORT ATP-BINDING PROTEIN DPPD"/>
    <property type="match status" value="1"/>
</dbReference>
<accession>A0AAU7CWL6</accession>
<evidence type="ECO:0000256" key="7">
    <source>
        <dbReference type="ARBA" id="ARBA00023136"/>
    </source>
</evidence>
<dbReference type="PROSITE" id="PS00211">
    <property type="entry name" value="ABC_TRANSPORTER_1"/>
    <property type="match status" value="1"/>
</dbReference>
<comment type="similarity">
    <text evidence="2">Belongs to the ABC transporter superfamily.</text>
</comment>
<dbReference type="EMBL" id="CP121194">
    <property type="protein sequence ID" value="XBH09889.1"/>
    <property type="molecule type" value="Genomic_DNA"/>
</dbReference>
<name>A0AAU7D8A2_9BACT</name>
<evidence type="ECO:0000256" key="5">
    <source>
        <dbReference type="ARBA" id="ARBA00022741"/>
    </source>
</evidence>
<keyword evidence="4" id="KW-1003">Cell membrane</keyword>
<dbReference type="InterPro" id="IPR003593">
    <property type="entry name" value="AAA+_ATPase"/>
</dbReference>
<dbReference type="CDD" id="cd03257">
    <property type="entry name" value="ABC_NikE_OppD_transporters"/>
    <property type="match status" value="1"/>
</dbReference>
<protein>
    <submittedName>
        <fullName evidence="10">ABC transporter ATP-binding protein</fullName>
    </submittedName>
</protein>
<dbReference type="RefSeq" id="WP_348267397.1">
    <property type="nucleotide sequence ID" value="NZ_CP121194.1"/>
</dbReference>
<evidence type="ECO:0000256" key="4">
    <source>
        <dbReference type="ARBA" id="ARBA00022475"/>
    </source>
</evidence>
<proteinExistence type="inferred from homology"/>
<dbReference type="InterPro" id="IPR003439">
    <property type="entry name" value="ABC_transporter-like_ATP-bd"/>
</dbReference>
<evidence type="ECO:0000256" key="1">
    <source>
        <dbReference type="ARBA" id="ARBA00004417"/>
    </source>
</evidence>
<dbReference type="InterPro" id="IPR050388">
    <property type="entry name" value="ABC_Ni/Peptide_Import"/>
</dbReference>
<dbReference type="SMART" id="SM00382">
    <property type="entry name" value="AAA"/>
    <property type="match status" value="1"/>
</dbReference>
<accession>A0AAU7D8A2</accession>
<sequence length="275" mass="29850">MDSAPLLDVRNLTVTFGQQPAVKGISFHINAGETLGLVGESGSGKSATSLSLLRLLPPTAQVTGSIAFAGESLLSLPEESMRRHRGHSIAMIFQEPMTALNPSMRIGAQIGEALQAHHPEISGNALKQKVLAAMHEVGLTDPERRIADYPHQFSGGQRQRILIAMALINRPRLLIADEPTTALDVTVQAQILQLLNDLRRTHNLSMLFISHDLAVVSQVADRVAVMQHGQIVEEAPTLTLFRHPQHAYTRSLLAAAPTMQTDRNQPLASSLNSLK</sequence>
<dbReference type="GO" id="GO:0005524">
    <property type="term" value="F:ATP binding"/>
    <property type="evidence" value="ECO:0007669"/>
    <property type="project" value="UniProtKB-KW"/>
</dbReference>
<reference evidence="10" key="1">
    <citation type="submission" date="2023-03" db="EMBL/GenBank/DDBJ databases">
        <title>Edaphobacter sp.</title>
        <authorList>
            <person name="Huber K.J."/>
            <person name="Papendorf J."/>
            <person name="Pilke C."/>
            <person name="Bunk B."/>
            <person name="Sproeer C."/>
            <person name="Pester M."/>
        </authorList>
    </citation>
    <scope>NUCLEOTIDE SEQUENCE</scope>
    <source>
        <strain evidence="9">DSM 109919</strain>
        <strain evidence="10">DSM 109920</strain>
    </source>
</reference>
<evidence type="ECO:0000256" key="3">
    <source>
        <dbReference type="ARBA" id="ARBA00022448"/>
    </source>
</evidence>
<gene>
    <name evidence="9" type="ORF">P4G45_15585</name>
    <name evidence="10" type="ORF">P8936_16795</name>
</gene>
<dbReference type="PANTHER" id="PTHR43297">
    <property type="entry name" value="OLIGOPEPTIDE TRANSPORT ATP-BINDING PROTEIN APPD"/>
    <property type="match status" value="1"/>
</dbReference>
<comment type="subcellular location">
    <subcellularLocation>
        <location evidence="1">Cell inner membrane</location>
        <topology evidence="1">Peripheral membrane protein</topology>
    </subcellularLocation>
</comment>
<dbReference type="InterPro" id="IPR027417">
    <property type="entry name" value="P-loop_NTPase"/>
</dbReference>
<dbReference type="EMBL" id="CP121195">
    <property type="protein sequence ID" value="XBH13325.1"/>
    <property type="molecule type" value="Genomic_DNA"/>
</dbReference>
<keyword evidence="7" id="KW-0472">Membrane</keyword>
<dbReference type="FunFam" id="3.40.50.300:FF:000016">
    <property type="entry name" value="Oligopeptide ABC transporter ATP-binding component"/>
    <property type="match status" value="1"/>
</dbReference>
<evidence type="ECO:0000313" key="10">
    <source>
        <dbReference type="EMBL" id="XBH13325.1"/>
    </source>
</evidence>
<keyword evidence="5" id="KW-0547">Nucleotide-binding</keyword>
<evidence type="ECO:0000259" key="8">
    <source>
        <dbReference type="PROSITE" id="PS50893"/>
    </source>
</evidence>
<evidence type="ECO:0000313" key="9">
    <source>
        <dbReference type="EMBL" id="XBH09889.1"/>
    </source>
</evidence>
<dbReference type="Pfam" id="PF00005">
    <property type="entry name" value="ABC_tran"/>
    <property type="match status" value="1"/>
</dbReference>
<evidence type="ECO:0000256" key="6">
    <source>
        <dbReference type="ARBA" id="ARBA00022840"/>
    </source>
</evidence>
<dbReference type="SUPFAM" id="SSF52540">
    <property type="entry name" value="P-loop containing nucleoside triphosphate hydrolases"/>
    <property type="match status" value="1"/>
</dbReference>
<dbReference type="GO" id="GO:0016887">
    <property type="term" value="F:ATP hydrolysis activity"/>
    <property type="evidence" value="ECO:0007669"/>
    <property type="project" value="InterPro"/>
</dbReference>
<organism evidence="10">
    <name type="scientific">Edaphobacter paludis</name>
    <dbReference type="NCBI Taxonomy" id="3035702"/>
    <lineage>
        <taxon>Bacteria</taxon>
        <taxon>Pseudomonadati</taxon>
        <taxon>Acidobacteriota</taxon>
        <taxon>Terriglobia</taxon>
        <taxon>Terriglobales</taxon>
        <taxon>Acidobacteriaceae</taxon>
        <taxon>Edaphobacter</taxon>
    </lineage>
</organism>
<dbReference type="Gene3D" id="3.40.50.300">
    <property type="entry name" value="P-loop containing nucleotide triphosphate hydrolases"/>
    <property type="match status" value="1"/>
</dbReference>
<dbReference type="PROSITE" id="PS50893">
    <property type="entry name" value="ABC_TRANSPORTER_2"/>
    <property type="match status" value="1"/>
</dbReference>
<keyword evidence="6 10" id="KW-0067">ATP-binding</keyword>
<dbReference type="AlphaFoldDB" id="A0AAU7D8A2"/>
<feature type="domain" description="ABC transporter" evidence="8">
    <location>
        <begin position="7"/>
        <end position="253"/>
    </location>
</feature>
<dbReference type="InterPro" id="IPR017871">
    <property type="entry name" value="ABC_transporter-like_CS"/>
</dbReference>
<evidence type="ECO:0000256" key="2">
    <source>
        <dbReference type="ARBA" id="ARBA00005417"/>
    </source>
</evidence>
<dbReference type="KEGG" id="epl:P4G45_15585"/>
<dbReference type="GO" id="GO:0005886">
    <property type="term" value="C:plasma membrane"/>
    <property type="evidence" value="ECO:0007669"/>
    <property type="project" value="UniProtKB-SubCell"/>
</dbReference>